<sequence length="239" mass="25284">MRCSTSAMIMAALGVGEVVAGPLHAHLHRRAHDKRDVNWDALNWDDMGINWSSAYEAGQHTSTVPSAAGYQFTNEFINTSPQPMTVVIWNKAYSQSGNVDDADPNLGSCIAPETPTLTFALAPGESQVVAFMDETLIGWAQATSAKTASGAFDTTWGEASFRSTGSGYDMSAIMNSAGNNYDMAISSSETPCISDPTQNYWFAANNNPEDPQPVGSSDGSCYVPGSSATLVTKMGGVMA</sequence>
<dbReference type="GeneID" id="36572061"/>
<protein>
    <submittedName>
        <fullName evidence="2">Uncharacterized protein</fullName>
    </submittedName>
</protein>
<dbReference type="OrthoDB" id="118256at2759"/>
<evidence type="ECO:0000256" key="1">
    <source>
        <dbReference type="SAM" id="SignalP"/>
    </source>
</evidence>
<dbReference type="GO" id="GO:0005576">
    <property type="term" value="C:extracellular region"/>
    <property type="evidence" value="ECO:0007669"/>
    <property type="project" value="InterPro"/>
</dbReference>
<dbReference type="PANTHER" id="PTHR42039">
    <property type="entry name" value="PUTATIVE (AFU_ORTHOLOGUE AFUA_3G02940)-RELATED"/>
    <property type="match status" value="1"/>
</dbReference>
<dbReference type="PANTHER" id="PTHR42039:SF1">
    <property type="entry name" value="PUTATIVE (AFU_ORTHOLOGUE AFUA_3G02940)-RELATED"/>
    <property type="match status" value="1"/>
</dbReference>
<dbReference type="EMBL" id="KZ679018">
    <property type="protein sequence ID" value="PSS08762.1"/>
    <property type="molecule type" value="Genomic_DNA"/>
</dbReference>
<dbReference type="InParanoid" id="A0A2T3ARA3"/>
<dbReference type="Proteomes" id="UP000241818">
    <property type="component" value="Unassembled WGS sequence"/>
</dbReference>
<proteinExistence type="predicted"/>
<evidence type="ECO:0000313" key="2">
    <source>
        <dbReference type="EMBL" id="PSS08762.1"/>
    </source>
</evidence>
<organism evidence="2 3">
    <name type="scientific">Amorphotheca resinae ATCC 22711</name>
    <dbReference type="NCBI Taxonomy" id="857342"/>
    <lineage>
        <taxon>Eukaryota</taxon>
        <taxon>Fungi</taxon>
        <taxon>Dikarya</taxon>
        <taxon>Ascomycota</taxon>
        <taxon>Pezizomycotina</taxon>
        <taxon>Leotiomycetes</taxon>
        <taxon>Helotiales</taxon>
        <taxon>Amorphothecaceae</taxon>
        <taxon>Amorphotheca</taxon>
    </lineage>
</organism>
<evidence type="ECO:0000313" key="3">
    <source>
        <dbReference type="Proteomes" id="UP000241818"/>
    </source>
</evidence>
<feature type="signal peptide" evidence="1">
    <location>
        <begin position="1"/>
        <end position="20"/>
    </location>
</feature>
<gene>
    <name evidence="2" type="ORF">M430DRAFT_189030</name>
</gene>
<dbReference type="GO" id="GO:0019863">
    <property type="term" value="F:IgE binding"/>
    <property type="evidence" value="ECO:0007669"/>
    <property type="project" value="InterPro"/>
</dbReference>
<name>A0A2T3ARA3_AMORE</name>
<keyword evidence="3" id="KW-1185">Reference proteome</keyword>
<accession>A0A2T3ARA3</accession>
<dbReference type="Pfam" id="PF25312">
    <property type="entry name" value="Allergen_Asp_f_4"/>
    <property type="match status" value="1"/>
</dbReference>
<dbReference type="RefSeq" id="XP_024717160.1">
    <property type="nucleotide sequence ID" value="XM_024863980.1"/>
</dbReference>
<reference evidence="2 3" key="1">
    <citation type="journal article" date="2018" name="New Phytol.">
        <title>Comparative genomics and transcriptomics depict ericoid mycorrhizal fungi as versatile saprotrophs and plant mutualists.</title>
        <authorList>
            <person name="Martino E."/>
            <person name="Morin E."/>
            <person name="Grelet G.A."/>
            <person name="Kuo A."/>
            <person name="Kohler A."/>
            <person name="Daghino S."/>
            <person name="Barry K.W."/>
            <person name="Cichocki N."/>
            <person name="Clum A."/>
            <person name="Dockter R.B."/>
            <person name="Hainaut M."/>
            <person name="Kuo R.C."/>
            <person name="LaButti K."/>
            <person name="Lindahl B.D."/>
            <person name="Lindquist E.A."/>
            <person name="Lipzen A."/>
            <person name="Khouja H.R."/>
            <person name="Magnuson J."/>
            <person name="Murat C."/>
            <person name="Ohm R.A."/>
            <person name="Singer S.W."/>
            <person name="Spatafora J.W."/>
            <person name="Wang M."/>
            <person name="Veneault-Fourrey C."/>
            <person name="Henrissat B."/>
            <person name="Grigoriev I.V."/>
            <person name="Martin F.M."/>
            <person name="Perotto S."/>
        </authorList>
    </citation>
    <scope>NUCLEOTIDE SEQUENCE [LARGE SCALE GENOMIC DNA]</scope>
    <source>
        <strain evidence="2 3">ATCC 22711</strain>
    </source>
</reference>
<dbReference type="InterPro" id="IPR038903">
    <property type="entry name" value="Allergen_Asp_f_4"/>
</dbReference>
<keyword evidence="1" id="KW-0732">Signal</keyword>
<dbReference type="AlphaFoldDB" id="A0A2T3ARA3"/>
<feature type="chain" id="PRO_5015561687" evidence="1">
    <location>
        <begin position="21"/>
        <end position="239"/>
    </location>
</feature>